<keyword evidence="1" id="KW-0472">Membrane</keyword>
<evidence type="ECO:0000256" key="1">
    <source>
        <dbReference type="SAM" id="Phobius"/>
    </source>
</evidence>
<dbReference type="RefSeq" id="WP_377213028.1">
    <property type="nucleotide sequence ID" value="NZ_JBHTJV010000010.1"/>
</dbReference>
<comment type="caution">
    <text evidence="3">The sequence shown here is derived from an EMBL/GenBank/DDBJ whole genome shotgun (WGS) entry which is preliminary data.</text>
</comment>
<evidence type="ECO:0000313" key="3">
    <source>
        <dbReference type="EMBL" id="MFD0917167.1"/>
    </source>
</evidence>
<protein>
    <submittedName>
        <fullName evidence="3">Tripartite tricarboxylate transporter TctB family protein</fullName>
    </submittedName>
</protein>
<keyword evidence="4" id="KW-1185">Reference proteome</keyword>
<feature type="transmembrane region" description="Helical" evidence="1">
    <location>
        <begin position="35"/>
        <end position="56"/>
    </location>
</feature>
<dbReference type="InterPro" id="IPR009936">
    <property type="entry name" value="DUF1468"/>
</dbReference>
<keyword evidence="1" id="KW-1133">Transmembrane helix</keyword>
<sequence>MSIRLGGAAIFLVAAFFAWVGQSYTTSFGDPLGPTIFPLLVGIPTMLLAASMVIFPSGEVTWPEPRRIAQQVGALAVLIAYSMLLKPLGFPIATFGLISALAAVLGGPPKKALLLGAVMSLSLWVLFDQILGLPLAFLGAWFK</sequence>
<evidence type="ECO:0000259" key="2">
    <source>
        <dbReference type="Pfam" id="PF07331"/>
    </source>
</evidence>
<dbReference type="Pfam" id="PF07331">
    <property type="entry name" value="TctB"/>
    <property type="match status" value="1"/>
</dbReference>
<gene>
    <name evidence="3" type="ORF">ACFQ14_12175</name>
</gene>
<proteinExistence type="predicted"/>
<organism evidence="3 4">
    <name type="scientific">Pseudahrensia aquimaris</name>
    <dbReference type="NCBI Taxonomy" id="744461"/>
    <lineage>
        <taxon>Bacteria</taxon>
        <taxon>Pseudomonadati</taxon>
        <taxon>Pseudomonadota</taxon>
        <taxon>Alphaproteobacteria</taxon>
        <taxon>Hyphomicrobiales</taxon>
        <taxon>Ahrensiaceae</taxon>
        <taxon>Pseudahrensia</taxon>
    </lineage>
</organism>
<accession>A0ABW3FHR0</accession>
<feature type="transmembrane region" description="Helical" evidence="1">
    <location>
        <begin position="114"/>
        <end position="142"/>
    </location>
</feature>
<dbReference type="EMBL" id="JBHTJV010000010">
    <property type="protein sequence ID" value="MFD0917167.1"/>
    <property type="molecule type" value="Genomic_DNA"/>
</dbReference>
<evidence type="ECO:0000313" key="4">
    <source>
        <dbReference type="Proteomes" id="UP001597101"/>
    </source>
</evidence>
<reference evidence="4" key="1">
    <citation type="journal article" date="2019" name="Int. J. Syst. Evol. Microbiol.">
        <title>The Global Catalogue of Microorganisms (GCM) 10K type strain sequencing project: providing services to taxonomists for standard genome sequencing and annotation.</title>
        <authorList>
            <consortium name="The Broad Institute Genomics Platform"/>
            <consortium name="The Broad Institute Genome Sequencing Center for Infectious Disease"/>
            <person name="Wu L."/>
            <person name="Ma J."/>
        </authorList>
    </citation>
    <scope>NUCLEOTIDE SEQUENCE [LARGE SCALE GENOMIC DNA]</scope>
    <source>
        <strain evidence="4">CCUG 60023</strain>
    </source>
</reference>
<feature type="domain" description="DUF1468" evidence="2">
    <location>
        <begin position="6"/>
        <end position="135"/>
    </location>
</feature>
<keyword evidence="1" id="KW-0812">Transmembrane</keyword>
<dbReference type="Proteomes" id="UP001597101">
    <property type="component" value="Unassembled WGS sequence"/>
</dbReference>
<name>A0ABW3FHR0_9HYPH</name>